<feature type="domain" description="Histidine kinase/HSP90-like ATPase" evidence="2">
    <location>
        <begin position="312"/>
        <end position="399"/>
    </location>
</feature>
<feature type="transmembrane region" description="Helical" evidence="1">
    <location>
        <begin position="116"/>
        <end position="132"/>
    </location>
</feature>
<feature type="transmembrane region" description="Helical" evidence="1">
    <location>
        <begin position="52"/>
        <end position="73"/>
    </location>
</feature>
<gene>
    <name evidence="3" type="ORF">FOY51_07775</name>
</gene>
<keyword evidence="1" id="KW-0472">Membrane</keyword>
<feature type="transmembrane region" description="Helical" evidence="1">
    <location>
        <begin position="22"/>
        <end position="40"/>
    </location>
</feature>
<dbReference type="InterPro" id="IPR003594">
    <property type="entry name" value="HATPase_dom"/>
</dbReference>
<dbReference type="Pfam" id="PF02518">
    <property type="entry name" value="HATPase_c"/>
    <property type="match status" value="1"/>
</dbReference>
<comment type="caution">
    <text evidence="3">The sequence shown here is derived from an EMBL/GenBank/DDBJ whole genome shotgun (WGS) entry which is preliminary data.</text>
</comment>
<dbReference type="GO" id="GO:0005524">
    <property type="term" value="F:ATP binding"/>
    <property type="evidence" value="ECO:0007669"/>
    <property type="project" value="UniProtKB-KW"/>
</dbReference>
<keyword evidence="3" id="KW-0547">Nucleotide-binding</keyword>
<protein>
    <submittedName>
        <fullName evidence="3">ATP-binding protein</fullName>
    </submittedName>
</protein>
<evidence type="ECO:0000256" key="1">
    <source>
        <dbReference type="SAM" id="Phobius"/>
    </source>
</evidence>
<accession>A0A5A7SD55</accession>
<dbReference type="InterPro" id="IPR036890">
    <property type="entry name" value="HATPase_C_sf"/>
</dbReference>
<evidence type="ECO:0000259" key="2">
    <source>
        <dbReference type="Pfam" id="PF02518"/>
    </source>
</evidence>
<keyword evidence="4" id="KW-1185">Reference proteome</keyword>
<organism evidence="3 4">
    <name type="scientific">Antrihabitans cavernicola</name>
    <dbReference type="NCBI Taxonomy" id="2495913"/>
    <lineage>
        <taxon>Bacteria</taxon>
        <taxon>Bacillati</taxon>
        <taxon>Actinomycetota</taxon>
        <taxon>Actinomycetes</taxon>
        <taxon>Mycobacteriales</taxon>
        <taxon>Nocardiaceae</taxon>
        <taxon>Antrihabitans</taxon>
    </lineage>
</organism>
<name>A0A5A7SD55_9NOCA</name>
<evidence type="ECO:0000313" key="4">
    <source>
        <dbReference type="Proteomes" id="UP000322244"/>
    </source>
</evidence>
<proteinExistence type="predicted"/>
<sequence>MTTTELPTAIEVADAERGSDRIFRSFACTIGLGGVVYGLMDSPEIIHQSHHYALWWTSLTFVLIFGTCLVLAAVSFKASVADIRLITSILAVNYLVVVALSPLALDYAALPAQSTWQYRIAALGAVSAGLAWRAVPATVYLFLAAAAAALVNMYALGESGGSALAQDFARALTTAGLFTWVAICADRAGSILDQETTRAKRAAAATAAAHARAVERDRFAALIHDGVLSTLLDASRGTAPSVLARQASFTLRQLDEFRTPPGRSGQLDALATIDFLREAVHQVNGKVGFEAHRQAGFDDLIMPIDAAHTVSAALTEAVRNSLRHGGVSGRTVARTVSVTLGAGGLRVEIADDGAGFDPNAVSNDRLGVAFSILGRMGQLPGGAAFVESQPGAGTKVTLVWGSRGDR</sequence>
<keyword evidence="1" id="KW-1133">Transmembrane helix</keyword>
<keyword evidence="1" id="KW-0812">Transmembrane</keyword>
<dbReference type="EMBL" id="VLNY01000003">
    <property type="protein sequence ID" value="KAA0023309.1"/>
    <property type="molecule type" value="Genomic_DNA"/>
</dbReference>
<dbReference type="OrthoDB" id="144293at2"/>
<dbReference type="RefSeq" id="WP_149429653.1">
    <property type="nucleotide sequence ID" value="NZ_VLNY01000003.1"/>
</dbReference>
<dbReference type="AlphaFoldDB" id="A0A5A7SD55"/>
<dbReference type="SUPFAM" id="SSF55874">
    <property type="entry name" value="ATPase domain of HSP90 chaperone/DNA topoisomerase II/histidine kinase"/>
    <property type="match status" value="1"/>
</dbReference>
<dbReference type="Gene3D" id="3.30.565.10">
    <property type="entry name" value="Histidine kinase-like ATPase, C-terminal domain"/>
    <property type="match status" value="1"/>
</dbReference>
<evidence type="ECO:0000313" key="3">
    <source>
        <dbReference type="EMBL" id="KAA0023309.1"/>
    </source>
</evidence>
<feature type="transmembrane region" description="Helical" evidence="1">
    <location>
        <begin position="85"/>
        <end position="104"/>
    </location>
</feature>
<feature type="transmembrane region" description="Helical" evidence="1">
    <location>
        <begin position="139"/>
        <end position="156"/>
    </location>
</feature>
<keyword evidence="3" id="KW-0067">ATP-binding</keyword>
<dbReference type="Proteomes" id="UP000322244">
    <property type="component" value="Unassembled WGS sequence"/>
</dbReference>
<reference evidence="3 4" key="1">
    <citation type="submission" date="2019-07" db="EMBL/GenBank/DDBJ databases">
        <title>Rhodococcus cavernicolus sp. nov., isolated from a cave.</title>
        <authorList>
            <person name="Lee S.D."/>
        </authorList>
    </citation>
    <scope>NUCLEOTIDE SEQUENCE [LARGE SCALE GENOMIC DNA]</scope>
    <source>
        <strain evidence="3 4">C1-24</strain>
    </source>
</reference>